<evidence type="ECO:0000256" key="2">
    <source>
        <dbReference type="ARBA" id="ARBA00022490"/>
    </source>
</evidence>
<dbReference type="Proteomes" id="UP000324831">
    <property type="component" value="Unassembled WGS sequence"/>
</dbReference>
<dbReference type="Gene3D" id="2.170.220.10">
    <property type="match status" value="1"/>
</dbReference>
<reference evidence="13 14" key="1">
    <citation type="submission" date="2019-01" db="EMBL/GenBank/DDBJ databases">
        <title>Draft genome sequences of Candidatus Mycoplasma haemohominis SWG34-3 identified from a patient with pyrexia, anemia and liver dysfunction.</title>
        <authorList>
            <person name="Sekizuka T."/>
            <person name="Hattori N."/>
            <person name="Katano H."/>
            <person name="Takuma T."/>
            <person name="Ito T."/>
            <person name="Arai N."/>
            <person name="Yanai R."/>
            <person name="Ishii S."/>
            <person name="Miura Y."/>
            <person name="Tokunaga T."/>
            <person name="Watanabe H."/>
            <person name="Nomura N."/>
            <person name="Eguchi J."/>
            <person name="Arai T."/>
            <person name="Hasegawa H."/>
            <person name="Nakamaki T."/>
            <person name="Wakita T."/>
            <person name="Niki Y."/>
            <person name="Kuroda M."/>
        </authorList>
    </citation>
    <scope>NUCLEOTIDE SEQUENCE [LARGE SCALE GENOMIC DNA]</scope>
    <source>
        <strain evidence="13">SWG34-3</strain>
    </source>
</reference>
<keyword evidence="5 10" id="KW-0067">ATP-binding</keyword>
<evidence type="ECO:0000256" key="1">
    <source>
        <dbReference type="ARBA" id="ARBA00013169"/>
    </source>
</evidence>
<comment type="caution">
    <text evidence="13">The sequence shown here is derived from an EMBL/GenBank/DDBJ whole genome shotgun (WGS) entry which is preliminary data.</text>
</comment>
<dbReference type="PANTHER" id="PTHR11946">
    <property type="entry name" value="VALYL-TRNA SYNTHETASES"/>
    <property type="match status" value="1"/>
</dbReference>
<dbReference type="InterPro" id="IPR013155">
    <property type="entry name" value="M/V/L/I-tRNA-synth_anticd-bd"/>
</dbReference>
<evidence type="ECO:0000313" key="14">
    <source>
        <dbReference type="Proteomes" id="UP000324831"/>
    </source>
</evidence>
<feature type="domain" description="Methionyl/Valyl/Leucyl/Isoleucyl-tRNA synthetase anticodon-binding" evidence="12">
    <location>
        <begin position="559"/>
        <end position="689"/>
    </location>
</feature>
<comment type="similarity">
    <text evidence="10">Belongs to the class-I aminoacyl-tRNA synthetase family.</text>
</comment>
<evidence type="ECO:0000259" key="12">
    <source>
        <dbReference type="Pfam" id="PF08264"/>
    </source>
</evidence>
<evidence type="ECO:0000313" key="13">
    <source>
        <dbReference type="EMBL" id="GCE63782.1"/>
    </source>
</evidence>
<proteinExistence type="inferred from homology"/>
<dbReference type="Pfam" id="PF08264">
    <property type="entry name" value="Anticodon_1"/>
    <property type="match status" value="1"/>
</dbReference>
<feature type="domain" description="Aminoacyl-tRNA synthetase class Ia" evidence="11">
    <location>
        <begin position="396"/>
        <end position="515"/>
    </location>
</feature>
<sequence length="804" mass="94314">MMKYFSTLLPPPNLTGVLHLGHMWNAILQDTLIRYYRGLLGEDKCYWGYGVDHAGISLQIKVEEEIRKQGISKDSLSKEEFDRKLWEWKELHEDRITEQYSRLGYLLPFDEKRFTLDEKSKEYTLSVFRRLYEEKLIYRAERLVNWDTTLKTAISDAEVDYLKTNGKLYTIKYQVEGEDSYIEVSTTRPETILGDVAVFVHPEDERYVHLIGKNVLIPIIDKSIPVKSDTYIDISFGTGAMKCTPAHDFNDYELGSKYGLDLIEVFDSDLVVKLDPYKGLHRDKAKELIVKELLDKGLVTIVDYLSNVSYSSRSKTVIEPLLSKQWFVKSSELAKRALEFWRKDFSSMEVTKKSKNDELVFMFENMKDWCISRQLAWGIKIPVYLNDLTNEHSLEKGEGLRESEDVLDTWFSSSLWPNIVFHGRRDMLPLSVLISGKDILFFWIARMIFMSVYSEGLLPFKKIFLHGLVLDSKNRKMSKSLNNGIDPLVLIDKYSHDVVRLFFLGNTHEDGNISFSEQKLDYYARLVKKFENAAVFVGQKLEKLDVNEIRQESLNSSEKAIFKNFLELKEKLKVHFESFEFSFVVKEIERFLRDDFCGTYLEMYKYWEVNNKNNLVFLSALWKEFISLISSVIPDFSSGISCKFHSASLSDWNQDISLDPLIFWFEDYFKFHRSIRNKLAMPKSYEIKVRLFSALDVSSDEINSSLASLGHRFLGLENDERRANESEISVRHSSFVTYVDIGKEWVDKYRLIIEEDKKKIQQEIVFFERQINKFTFQTPEHIRQESIDKLEENKKALEFLNKSY</sequence>
<gene>
    <name evidence="13" type="primary">valS</name>
    <name evidence="13" type="ORF">MHSWG343_07890</name>
</gene>
<evidence type="ECO:0000259" key="11">
    <source>
        <dbReference type="Pfam" id="PF00133"/>
    </source>
</evidence>
<accession>A0A478FQW6</accession>
<dbReference type="EC" id="6.1.1.9" evidence="1 9"/>
<keyword evidence="4 10" id="KW-0547">Nucleotide-binding</keyword>
<name>A0A478FQW6_9MOLU</name>
<dbReference type="GO" id="GO:0005524">
    <property type="term" value="F:ATP binding"/>
    <property type="evidence" value="ECO:0007669"/>
    <property type="project" value="UniProtKB-KW"/>
</dbReference>
<dbReference type="InterPro" id="IPR009080">
    <property type="entry name" value="tRNAsynth_Ia_anticodon-bd"/>
</dbReference>
<dbReference type="GO" id="GO:0005829">
    <property type="term" value="C:cytosol"/>
    <property type="evidence" value="ECO:0007669"/>
    <property type="project" value="TreeGrafter"/>
</dbReference>
<dbReference type="InterPro" id="IPR009008">
    <property type="entry name" value="Val/Leu/Ile-tRNA-synth_edit"/>
</dbReference>
<dbReference type="SUPFAM" id="SSF47323">
    <property type="entry name" value="Anticodon-binding domain of a subclass of class I aminoacyl-tRNA synthetases"/>
    <property type="match status" value="1"/>
</dbReference>
<comment type="catalytic activity">
    <reaction evidence="8">
        <text>tRNA(Val) + L-valine + ATP = L-valyl-tRNA(Val) + AMP + diphosphate</text>
        <dbReference type="Rhea" id="RHEA:10704"/>
        <dbReference type="Rhea" id="RHEA-COMP:9672"/>
        <dbReference type="Rhea" id="RHEA-COMP:9708"/>
        <dbReference type="ChEBI" id="CHEBI:30616"/>
        <dbReference type="ChEBI" id="CHEBI:33019"/>
        <dbReference type="ChEBI" id="CHEBI:57762"/>
        <dbReference type="ChEBI" id="CHEBI:78442"/>
        <dbReference type="ChEBI" id="CHEBI:78537"/>
        <dbReference type="ChEBI" id="CHEBI:456215"/>
        <dbReference type="EC" id="6.1.1.9"/>
    </reaction>
</comment>
<evidence type="ECO:0000256" key="7">
    <source>
        <dbReference type="ARBA" id="ARBA00023146"/>
    </source>
</evidence>
<dbReference type="PANTHER" id="PTHR11946:SF93">
    <property type="entry name" value="VALINE--TRNA LIGASE, CHLOROPLASTIC_MITOCHONDRIAL 2"/>
    <property type="match status" value="1"/>
</dbReference>
<evidence type="ECO:0000256" key="8">
    <source>
        <dbReference type="ARBA" id="ARBA00047552"/>
    </source>
</evidence>
<evidence type="ECO:0000256" key="10">
    <source>
        <dbReference type="RuleBase" id="RU363035"/>
    </source>
</evidence>
<dbReference type="SUPFAM" id="SSF52374">
    <property type="entry name" value="Nucleotidylyl transferase"/>
    <property type="match status" value="1"/>
</dbReference>
<organism evidence="13 14">
    <name type="scientific">Candidatus Mycoplasma haematohominis</name>
    <dbReference type="NCBI Taxonomy" id="1494318"/>
    <lineage>
        <taxon>Bacteria</taxon>
        <taxon>Bacillati</taxon>
        <taxon>Mycoplasmatota</taxon>
        <taxon>Mollicutes</taxon>
        <taxon>Mycoplasmataceae</taxon>
        <taxon>Mycoplasma</taxon>
    </lineage>
</organism>
<dbReference type="InterPro" id="IPR014729">
    <property type="entry name" value="Rossmann-like_a/b/a_fold"/>
</dbReference>
<dbReference type="GO" id="GO:0006438">
    <property type="term" value="P:valyl-tRNA aminoacylation"/>
    <property type="evidence" value="ECO:0007669"/>
    <property type="project" value="UniProtKB-UniRule"/>
</dbReference>
<keyword evidence="3 10" id="KW-0436">Ligase</keyword>
<dbReference type="Gene3D" id="3.90.740.10">
    <property type="entry name" value="Valyl/Leucyl/Isoleucyl-tRNA synthetase, editing domain"/>
    <property type="match status" value="1"/>
</dbReference>
<dbReference type="Gene3D" id="3.40.50.620">
    <property type="entry name" value="HUPs"/>
    <property type="match status" value="2"/>
</dbReference>
<dbReference type="GO" id="GO:0004832">
    <property type="term" value="F:valine-tRNA ligase activity"/>
    <property type="evidence" value="ECO:0007669"/>
    <property type="project" value="UniProtKB-UniRule"/>
</dbReference>
<protein>
    <recommendedName>
        <fullName evidence="1 9">Valine--tRNA ligase</fullName>
        <ecNumber evidence="1 9">6.1.1.9</ecNumber>
    </recommendedName>
</protein>
<dbReference type="PRINTS" id="PR00986">
    <property type="entry name" value="TRNASYNTHVAL"/>
</dbReference>
<dbReference type="NCBIfam" id="TIGR00422">
    <property type="entry name" value="valS"/>
    <property type="match status" value="1"/>
</dbReference>
<dbReference type="PROSITE" id="PS00178">
    <property type="entry name" value="AA_TRNA_LIGASE_I"/>
    <property type="match status" value="1"/>
</dbReference>
<keyword evidence="2" id="KW-0963">Cytoplasm</keyword>
<keyword evidence="6 10" id="KW-0648">Protein biosynthesis</keyword>
<evidence type="ECO:0000256" key="4">
    <source>
        <dbReference type="ARBA" id="ARBA00022741"/>
    </source>
</evidence>
<dbReference type="EMBL" id="BIMN01000004">
    <property type="protein sequence ID" value="GCE63782.1"/>
    <property type="molecule type" value="Genomic_DNA"/>
</dbReference>
<dbReference type="Pfam" id="PF00133">
    <property type="entry name" value="tRNA-synt_1"/>
    <property type="match status" value="2"/>
</dbReference>
<dbReference type="InterPro" id="IPR002300">
    <property type="entry name" value="aa-tRNA-synth_Ia"/>
</dbReference>
<dbReference type="SUPFAM" id="SSF50677">
    <property type="entry name" value="ValRS/IleRS/LeuRS editing domain"/>
    <property type="match status" value="1"/>
</dbReference>
<evidence type="ECO:0000256" key="3">
    <source>
        <dbReference type="ARBA" id="ARBA00022598"/>
    </source>
</evidence>
<dbReference type="Gene3D" id="1.10.730.10">
    <property type="entry name" value="Isoleucyl-tRNA Synthetase, Domain 1"/>
    <property type="match status" value="1"/>
</dbReference>
<dbReference type="GO" id="GO:0002161">
    <property type="term" value="F:aminoacyl-tRNA deacylase activity"/>
    <property type="evidence" value="ECO:0007669"/>
    <property type="project" value="InterPro"/>
</dbReference>
<evidence type="ECO:0000256" key="6">
    <source>
        <dbReference type="ARBA" id="ARBA00022917"/>
    </source>
</evidence>
<evidence type="ECO:0000256" key="9">
    <source>
        <dbReference type="NCBIfam" id="TIGR00422"/>
    </source>
</evidence>
<dbReference type="InterPro" id="IPR002303">
    <property type="entry name" value="Valyl-tRNA_ligase"/>
</dbReference>
<keyword evidence="7 10" id="KW-0030">Aminoacyl-tRNA synthetase</keyword>
<dbReference type="AlphaFoldDB" id="A0A478FQW6"/>
<dbReference type="InterPro" id="IPR001412">
    <property type="entry name" value="aa-tRNA-synth_I_CS"/>
</dbReference>
<feature type="domain" description="Aminoacyl-tRNA synthetase class Ia" evidence="11">
    <location>
        <begin position="4"/>
        <end position="393"/>
    </location>
</feature>
<evidence type="ECO:0000256" key="5">
    <source>
        <dbReference type="ARBA" id="ARBA00022840"/>
    </source>
</evidence>